<protein>
    <submittedName>
        <fullName evidence="1">Uncharacterized protein</fullName>
    </submittedName>
</protein>
<dbReference type="Proteomes" id="UP000422572">
    <property type="component" value="Chromosome"/>
</dbReference>
<dbReference type="EMBL" id="CP034279">
    <property type="protein sequence ID" value="QGV79533.1"/>
    <property type="molecule type" value="Genomic_DNA"/>
</dbReference>
<evidence type="ECO:0000313" key="1">
    <source>
        <dbReference type="EMBL" id="QGV79533.1"/>
    </source>
</evidence>
<dbReference type="SUPFAM" id="SSF75011">
    <property type="entry name" value="3-carboxy-cis,cis-mucoante lactonizing enzyme"/>
    <property type="match status" value="1"/>
</dbReference>
<proteinExistence type="predicted"/>
<reference evidence="1 2" key="1">
    <citation type="submission" date="2018-12" db="EMBL/GenBank/DDBJ databases">
        <title>Complete genome sequence of Streptomyces ficellus NRRL8067, the producer of ficellomycin, feldamycin and nojirimycin.</title>
        <authorList>
            <person name="Zhang H."/>
            <person name="Yue R."/>
            <person name="Liu Y."/>
            <person name="Li M."/>
            <person name="Mu H."/>
            <person name="Zhang J."/>
        </authorList>
    </citation>
    <scope>NUCLEOTIDE SEQUENCE [LARGE SCALE GENOMIC DNA]</scope>
    <source>
        <strain evidence="1 2">NRRL 8067</strain>
    </source>
</reference>
<keyword evidence="2" id="KW-1185">Reference proteome</keyword>
<accession>A0A6I6F646</accession>
<evidence type="ECO:0000313" key="2">
    <source>
        <dbReference type="Proteomes" id="UP000422572"/>
    </source>
</evidence>
<sequence>MATVTTVGALMLTSGCGQGDSGSTTAKDILLNMGGRIAVLKSIDAEPEIVAERPEGTERLDVYRLADDHQLADGRIAGVQDGSLVTISPHTPERTRLLGPAAAWFPSADNGRAWAVTEEPAATACVGQKLPPSVKGRFTVTEHTTSGSPSRRAFLLPCGVEPIAETSHGLVAHRTTEDAEGTGNGKVARTDIVLLDSKAQSVARVVAQNATVLGAAGSRVVWHQEACQSGSCVKVYVGDDKKSKDAPNCDDGDAVGRGEIDGSGRWYATLVRSGDTYRVAVLDLEAGECQDIANYPSTASHAIDLEGALSATWSQSTLLLLDTESGALTSFDAATGKQEQRKGALDVSKGAQVWGARHE</sequence>
<name>A0A6I6F646_9ACTN</name>
<organism evidence="1 2">
    <name type="scientific">Streptomyces ficellus</name>
    <dbReference type="NCBI Taxonomy" id="1977088"/>
    <lineage>
        <taxon>Bacteria</taxon>
        <taxon>Bacillati</taxon>
        <taxon>Actinomycetota</taxon>
        <taxon>Actinomycetes</taxon>
        <taxon>Kitasatosporales</taxon>
        <taxon>Streptomycetaceae</taxon>
        <taxon>Streptomyces</taxon>
    </lineage>
</organism>
<dbReference type="AlphaFoldDB" id="A0A6I6F646"/>
<gene>
    <name evidence="1" type="ORF">EIZ62_15740</name>
</gene>
<dbReference type="KEGG" id="sfic:EIZ62_15740"/>
<dbReference type="RefSeq" id="WP_167536384.1">
    <property type="nucleotide sequence ID" value="NZ_CP034279.1"/>
</dbReference>